<dbReference type="SMR" id="A2EU65"/>
<dbReference type="InterPro" id="IPR001577">
    <property type="entry name" value="Peptidase_M8"/>
</dbReference>
<evidence type="ECO:0000256" key="4">
    <source>
        <dbReference type="ARBA" id="ARBA00022801"/>
    </source>
</evidence>
<dbReference type="OrthoDB" id="527990at2759"/>
<reference evidence="9" key="2">
    <citation type="journal article" date="2007" name="Science">
        <title>Draft genome sequence of the sexually transmitted pathogen Trichomonas vaginalis.</title>
        <authorList>
            <person name="Carlton J.M."/>
            <person name="Hirt R.P."/>
            <person name="Silva J.C."/>
            <person name="Delcher A.L."/>
            <person name="Schatz M."/>
            <person name="Zhao Q."/>
            <person name="Wortman J.R."/>
            <person name="Bidwell S.L."/>
            <person name="Alsmark U.C.M."/>
            <person name="Besteiro S."/>
            <person name="Sicheritz-Ponten T."/>
            <person name="Noel C.J."/>
            <person name="Dacks J.B."/>
            <person name="Foster P.G."/>
            <person name="Simillion C."/>
            <person name="Van de Peer Y."/>
            <person name="Miranda-Saavedra D."/>
            <person name="Barton G.J."/>
            <person name="Westrop G.D."/>
            <person name="Mueller S."/>
            <person name="Dessi D."/>
            <person name="Fiori P.L."/>
            <person name="Ren Q."/>
            <person name="Paulsen I."/>
            <person name="Zhang H."/>
            <person name="Bastida-Corcuera F.D."/>
            <person name="Simoes-Barbosa A."/>
            <person name="Brown M.T."/>
            <person name="Hayes R.D."/>
            <person name="Mukherjee M."/>
            <person name="Okumura C.Y."/>
            <person name="Schneider R."/>
            <person name="Smith A.J."/>
            <person name="Vanacova S."/>
            <person name="Villalvazo M."/>
            <person name="Haas B.J."/>
            <person name="Pertea M."/>
            <person name="Feldblyum T.V."/>
            <person name="Utterback T.R."/>
            <person name="Shu C.L."/>
            <person name="Osoegawa K."/>
            <person name="de Jong P.J."/>
            <person name="Hrdy I."/>
            <person name="Horvathova L."/>
            <person name="Zubacova Z."/>
            <person name="Dolezal P."/>
            <person name="Malik S.B."/>
            <person name="Logsdon J.M. Jr."/>
            <person name="Henze K."/>
            <person name="Gupta A."/>
            <person name="Wang C.C."/>
            <person name="Dunne R.L."/>
            <person name="Upcroft J.A."/>
            <person name="Upcroft P."/>
            <person name="White O."/>
            <person name="Salzberg S.L."/>
            <person name="Tang P."/>
            <person name="Chiu C.-H."/>
            <person name="Lee Y.-S."/>
            <person name="Embley T.M."/>
            <person name="Coombs G.H."/>
            <person name="Mottram J.C."/>
            <person name="Tachezy J."/>
            <person name="Fraser-Liggett C.M."/>
            <person name="Johnson P.J."/>
        </authorList>
    </citation>
    <scope>NUCLEOTIDE SEQUENCE [LARGE SCALE GENOMIC DNA]</scope>
    <source>
        <strain evidence="9">G3</strain>
    </source>
</reference>
<dbReference type="SUPFAM" id="SSF55486">
    <property type="entry name" value="Metalloproteases ('zincins'), catalytic domain"/>
    <property type="match status" value="1"/>
</dbReference>
<feature type="binding site" evidence="8">
    <location>
        <position position="172"/>
    </location>
    <ligand>
        <name>Zn(2+)</name>
        <dbReference type="ChEBI" id="CHEBI:29105"/>
        <note>catalytic</note>
    </ligand>
</feature>
<dbReference type="Pfam" id="PF01457">
    <property type="entry name" value="Peptidase_M8"/>
    <property type="match status" value="1"/>
</dbReference>
<dbReference type="Gene3D" id="3.90.132.10">
    <property type="entry name" value="Leishmanolysin , domain 2"/>
    <property type="match status" value="1"/>
</dbReference>
<proteinExistence type="inferred from homology"/>
<comment type="similarity">
    <text evidence="1">Belongs to the peptidase M8 family.</text>
</comment>
<dbReference type="OMA" id="AIHEMIH"/>
<dbReference type="InParanoid" id="A2EU65"/>
<keyword evidence="2" id="KW-0645">Protease</keyword>
<keyword evidence="10" id="KW-1185">Reference proteome</keyword>
<accession>A2EU65</accession>
<name>A2EU65_TRIV3</name>
<dbReference type="PANTHER" id="PTHR10942">
    <property type="entry name" value="LEISHMANOLYSIN-LIKE PEPTIDASE"/>
    <property type="match status" value="1"/>
</dbReference>
<organism evidence="9 10">
    <name type="scientific">Trichomonas vaginalis (strain ATCC PRA-98 / G3)</name>
    <dbReference type="NCBI Taxonomy" id="412133"/>
    <lineage>
        <taxon>Eukaryota</taxon>
        <taxon>Metamonada</taxon>
        <taxon>Parabasalia</taxon>
        <taxon>Trichomonadida</taxon>
        <taxon>Trichomonadidae</taxon>
        <taxon>Trichomonas</taxon>
    </lineage>
</organism>
<evidence type="ECO:0000256" key="2">
    <source>
        <dbReference type="ARBA" id="ARBA00022670"/>
    </source>
</evidence>
<keyword evidence="4" id="KW-0378">Hydrolase</keyword>
<dbReference type="Gene3D" id="3.10.170.20">
    <property type="match status" value="2"/>
</dbReference>
<dbReference type="FunFam" id="3.90.132.10:FF:000008">
    <property type="entry name" value="GP63-like"/>
    <property type="match status" value="1"/>
</dbReference>
<dbReference type="GO" id="GO:0016020">
    <property type="term" value="C:membrane"/>
    <property type="evidence" value="ECO:0007669"/>
    <property type="project" value="InterPro"/>
</dbReference>
<keyword evidence="3 8" id="KW-0479">Metal-binding</keyword>
<dbReference type="GO" id="GO:0008233">
    <property type="term" value="F:peptidase activity"/>
    <property type="evidence" value="ECO:0000318"/>
    <property type="project" value="GO_Central"/>
</dbReference>
<evidence type="ECO:0000256" key="6">
    <source>
        <dbReference type="ARBA" id="ARBA00023049"/>
    </source>
</evidence>
<dbReference type="GO" id="GO:0005737">
    <property type="term" value="C:cytoplasm"/>
    <property type="evidence" value="ECO:0000318"/>
    <property type="project" value="GO_Central"/>
</dbReference>
<dbReference type="RefSeq" id="XP_001316036.1">
    <property type="nucleotide sequence ID" value="XM_001316001.1"/>
</dbReference>
<sequence>MHDVMFKDLKLEEVKVPIKHTLSTVKQPLRVNFDLDQLENGRDSNQCTKVGERKFNGYNTETCAEDDIMTPEKLSIIKATFANVQQHLSELLKVDRSTSMSSLHDVRIIVNARPYGDTDVLAAAAATRYEYTQHRPIEGQMYLNPKEIPKHPLSKDSEVRFFYDVLVHETFHVLGIANNLFHRWKDPATRDNYKNMFVDYEDPKYPGKKFRFFQTPNAIKVAQRRFGRKTLPNGKPLGIELELLGGGGTEGSHIKGRAYYNEIMSGISLPPERISDITLALLEDTGWYEANYSMAEPLAWGDGKSFSDKEMSDFPLTPPDEFPDNYICPPYKNKEYLCNYDYTGVSECGVPLYVPNCDKPQEQDEKEICSAREWYDSDNSHWFGPSDVFDYMKILKARE</sequence>
<reference evidence="9" key="1">
    <citation type="submission" date="2006-10" db="EMBL/GenBank/DDBJ databases">
        <authorList>
            <person name="Amadeo P."/>
            <person name="Zhao Q."/>
            <person name="Wortman J."/>
            <person name="Fraser-Liggett C."/>
            <person name="Carlton J."/>
        </authorList>
    </citation>
    <scope>NUCLEOTIDE SEQUENCE</scope>
    <source>
        <strain evidence="9">G3</strain>
    </source>
</reference>
<feature type="binding site" evidence="8">
    <location>
        <position position="168"/>
    </location>
    <ligand>
        <name>Zn(2+)</name>
        <dbReference type="ChEBI" id="CHEBI:29105"/>
        <note>catalytic</note>
    </ligand>
</feature>
<evidence type="ECO:0000256" key="8">
    <source>
        <dbReference type="PIRSR" id="PIRSR601577-2"/>
    </source>
</evidence>
<feature type="binding site" evidence="8">
    <location>
        <position position="253"/>
    </location>
    <ligand>
        <name>Zn(2+)</name>
        <dbReference type="ChEBI" id="CHEBI:29105"/>
        <note>catalytic</note>
    </ligand>
</feature>
<dbReference type="PRINTS" id="PR00782">
    <property type="entry name" value="LSHMANOLYSIN"/>
</dbReference>
<evidence type="ECO:0000256" key="7">
    <source>
        <dbReference type="PIRSR" id="PIRSR601577-1"/>
    </source>
</evidence>
<protein>
    <submittedName>
        <fullName evidence="9">GP63-like</fullName>
    </submittedName>
</protein>
<dbReference type="GO" id="GO:0007155">
    <property type="term" value="P:cell adhesion"/>
    <property type="evidence" value="ECO:0007669"/>
    <property type="project" value="InterPro"/>
</dbReference>
<comment type="cofactor">
    <cofactor evidence="8">
        <name>Zn(2+)</name>
        <dbReference type="ChEBI" id="CHEBI:29105"/>
    </cofactor>
    <text evidence="8">Binds 1 zinc ion per subunit.</text>
</comment>
<keyword evidence="6 8" id="KW-0482">Metalloprotease</keyword>
<dbReference type="GO" id="GO:0006508">
    <property type="term" value="P:proteolysis"/>
    <property type="evidence" value="ECO:0007669"/>
    <property type="project" value="UniProtKB-KW"/>
</dbReference>
<dbReference type="FunFam" id="3.10.170.20:FF:000016">
    <property type="match status" value="1"/>
</dbReference>
<dbReference type="eggNOG" id="KOG2556">
    <property type="taxonomic scope" value="Eukaryota"/>
</dbReference>
<dbReference type="PANTHER" id="PTHR10942:SF0">
    <property type="entry name" value="LEISHMANOLYSIN-LIKE PEPTIDASE"/>
    <property type="match status" value="1"/>
</dbReference>
<evidence type="ECO:0000313" key="9">
    <source>
        <dbReference type="EMBL" id="EAY03813.1"/>
    </source>
</evidence>
<dbReference type="VEuPathDB" id="TrichDB:TVAGG3_0231490"/>
<evidence type="ECO:0000313" key="10">
    <source>
        <dbReference type="Proteomes" id="UP000001542"/>
    </source>
</evidence>
<dbReference type="EMBL" id="DS113493">
    <property type="protein sequence ID" value="EAY03813.1"/>
    <property type="molecule type" value="Genomic_DNA"/>
</dbReference>
<evidence type="ECO:0000256" key="1">
    <source>
        <dbReference type="ARBA" id="ARBA00005860"/>
    </source>
</evidence>
<gene>
    <name evidence="9" type="ORF">TVAG_454520</name>
</gene>
<evidence type="ECO:0000256" key="3">
    <source>
        <dbReference type="ARBA" id="ARBA00022723"/>
    </source>
</evidence>
<dbReference type="AlphaFoldDB" id="A2EU65"/>
<dbReference type="GO" id="GO:0046872">
    <property type="term" value="F:metal ion binding"/>
    <property type="evidence" value="ECO:0007669"/>
    <property type="project" value="UniProtKB-KW"/>
</dbReference>
<evidence type="ECO:0000256" key="5">
    <source>
        <dbReference type="ARBA" id="ARBA00022833"/>
    </source>
</evidence>
<dbReference type="Proteomes" id="UP000001542">
    <property type="component" value="Unassembled WGS sequence"/>
</dbReference>
<dbReference type="VEuPathDB" id="TrichDB:TVAG_454520"/>
<feature type="active site" evidence="7">
    <location>
        <position position="169"/>
    </location>
</feature>
<dbReference type="GO" id="GO:0004222">
    <property type="term" value="F:metalloendopeptidase activity"/>
    <property type="evidence" value="ECO:0007669"/>
    <property type="project" value="InterPro"/>
</dbReference>
<keyword evidence="5 8" id="KW-0862">Zinc</keyword>
<dbReference type="KEGG" id="tva:4761661"/>